<accession>E6ZZ37</accession>
<dbReference type="eggNOG" id="ENOG502SGS7">
    <property type="taxonomic scope" value="Eukaryota"/>
</dbReference>
<dbReference type="Proteomes" id="UP000008867">
    <property type="component" value="Chromosome 4"/>
</dbReference>
<sequence>MTDADSTSSIPTALPAGTAPTITNHILTIPHRTFTHFLTQIVHLSSATAQHSLFVHVTSISATQAHSLLPSTSSADDPEDAELKAALQAAGRAQPATVHGNLSTDFALAMAPPSTSAYATSTSIHSSSNISLANSMSKRIALKLGLPQLLLSLDIPPTLLPSAGQPQSPADSTALLALEKAIRDACASTLS</sequence>
<gene>
    <name evidence="1" type="ORF">sr13203</name>
</gene>
<dbReference type="EMBL" id="FQ311463">
    <property type="protein sequence ID" value="CBQ72494.1"/>
    <property type="molecule type" value="Genomic_DNA"/>
</dbReference>
<dbReference type="HOGENOM" id="CLU_1422270_0_0_1"/>
<proteinExistence type="predicted"/>
<evidence type="ECO:0008006" key="3">
    <source>
        <dbReference type="Google" id="ProtNLM"/>
    </source>
</evidence>
<evidence type="ECO:0000313" key="1">
    <source>
        <dbReference type="EMBL" id="CBQ72494.1"/>
    </source>
</evidence>
<organism evidence="1 2">
    <name type="scientific">Sporisorium reilianum (strain SRZ2)</name>
    <name type="common">Maize head smut fungus</name>
    <dbReference type="NCBI Taxonomy" id="999809"/>
    <lineage>
        <taxon>Eukaryota</taxon>
        <taxon>Fungi</taxon>
        <taxon>Dikarya</taxon>
        <taxon>Basidiomycota</taxon>
        <taxon>Ustilaginomycotina</taxon>
        <taxon>Ustilaginomycetes</taxon>
        <taxon>Ustilaginales</taxon>
        <taxon>Ustilaginaceae</taxon>
        <taxon>Sporisorium</taxon>
    </lineage>
</organism>
<dbReference type="VEuPathDB" id="FungiDB:sr13203"/>
<protein>
    <recommendedName>
        <fullName evidence="3">Proteasome assembly chaperone 3</fullName>
    </recommendedName>
</protein>
<dbReference type="OrthoDB" id="2556634at2759"/>
<dbReference type="AlphaFoldDB" id="E6ZZ37"/>
<name>E6ZZ37_SPORE</name>
<keyword evidence="2" id="KW-1185">Reference proteome</keyword>
<evidence type="ECO:0000313" key="2">
    <source>
        <dbReference type="Proteomes" id="UP000008867"/>
    </source>
</evidence>
<reference evidence="1 2" key="1">
    <citation type="journal article" date="2010" name="Science">
        <title>Pathogenicity determinants in smut fungi revealed by genome comparison.</title>
        <authorList>
            <person name="Schirawski J."/>
            <person name="Mannhaupt G."/>
            <person name="Muench K."/>
            <person name="Brefort T."/>
            <person name="Schipper K."/>
            <person name="Doehlemann G."/>
            <person name="Di Stasio M."/>
            <person name="Roessel N."/>
            <person name="Mendoza-Mendoza A."/>
            <person name="Pester D."/>
            <person name="Mueller O."/>
            <person name="Winterberg B."/>
            <person name="Meyer E."/>
            <person name="Ghareeb H."/>
            <person name="Wollenberg T."/>
            <person name="Muensterkoetter M."/>
            <person name="Wong P."/>
            <person name="Walter M."/>
            <person name="Stukenbrock E."/>
            <person name="Gueldener U."/>
            <person name="Kahmann R."/>
        </authorList>
    </citation>
    <scope>NUCLEOTIDE SEQUENCE [LARGE SCALE GENOMIC DNA]</scope>
    <source>
        <strain evidence="2">SRZ2</strain>
    </source>
</reference>